<dbReference type="InterPro" id="IPR014729">
    <property type="entry name" value="Rossmann-like_a/b/a_fold"/>
</dbReference>
<reference evidence="6 7" key="1">
    <citation type="submission" date="2020-08" db="EMBL/GenBank/DDBJ databases">
        <title>Sequencing the genomes of 1000 actinobacteria strains.</title>
        <authorList>
            <person name="Klenk H.-P."/>
        </authorList>
    </citation>
    <scope>NUCLEOTIDE SEQUENCE [LARGE SCALE GENOMIC DNA]</scope>
    <source>
        <strain evidence="6 7">DSM 44551</strain>
    </source>
</reference>
<name>A0A7W8VBW4_9ACTN</name>
<dbReference type="AlphaFoldDB" id="A0A7W8VBW4"/>
<dbReference type="InterPro" id="IPR030982">
    <property type="entry name" value="Mft_EtfB"/>
</dbReference>
<evidence type="ECO:0000313" key="6">
    <source>
        <dbReference type="EMBL" id="MBB5430330.1"/>
    </source>
</evidence>
<dbReference type="Proteomes" id="UP000572635">
    <property type="component" value="Unassembled WGS sequence"/>
</dbReference>
<dbReference type="InterPro" id="IPR014730">
    <property type="entry name" value="ETF_a/b_N"/>
</dbReference>
<dbReference type="EMBL" id="JACHDB010000001">
    <property type="protein sequence ID" value="MBB5430330.1"/>
    <property type="molecule type" value="Genomic_DNA"/>
</dbReference>
<evidence type="ECO:0000256" key="2">
    <source>
        <dbReference type="ARBA" id="ARBA00011355"/>
    </source>
</evidence>
<accession>A0A7W8VBW4</accession>
<dbReference type="RefSeq" id="WP_184388121.1">
    <property type="nucleotide sequence ID" value="NZ_BAAAJD010000056.1"/>
</dbReference>
<comment type="cofactor">
    <cofactor evidence="1">
        <name>FAD</name>
        <dbReference type="ChEBI" id="CHEBI:57692"/>
    </cofactor>
</comment>
<organism evidence="6 7">
    <name type="scientific">Nocardiopsis composta</name>
    <dbReference type="NCBI Taxonomy" id="157465"/>
    <lineage>
        <taxon>Bacteria</taxon>
        <taxon>Bacillati</taxon>
        <taxon>Actinomycetota</taxon>
        <taxon>Actinomycetes</taxon>
        <taxon>Streptosporangiales</taxon>
        <taxon>Nocardiopsidaceae</taxon>
        <taxon>Nocardiopsis</taxon>
    </lineage>
</organism>
<sequence>MLIAVVLAPADPLPDVDPLTAEVRTGQRAVRLSPGDAAALERALRIADGLRAAAGAPRLLAVAAGPACHDSALREAAALGAEVLRVARPAELPEDAEYEAHTADALAGALTRGGARPDLVLCGAGPADAPGALSAFLAHRLGAAQALGLVSLAPSGGGPGSGLTGVRRLDRGRREVLDIPLPAVCSVEGAGTELRRAPLAAALAAAGAPVPVLRAPAPRPRVRTVSTGPARPRARPVPPPEGDAHRRILALTGALERPDRPTVLGPLGAAEAADALLAFLRRHGHLPEG</sequence>
<dbReference type="Gene3D" id="3.40.50.620">
    <property type="entry name" value="HUPs"/>
    <property type="match status" value="1"/>
</dbReference>
<dbReference type="InterPro" id="IPR012255">
    <property type="entry name" value="ETF_b"/>
</dbReference>
<evidence type="ECO:0000256" key="3">
    <source>
        <dbReference type="ARBA" id="ARBA00025649"/>
    </source>
</evidence>
<dbReference type="NCBIfam" id="TIGR04503">
    <property type="entry name" value="mft_etfB"/>
    <property type="match status" value="1"/>
</dbReference>
<keyword evidence="7" id="KW-1185">Reference proteome</keyword>
<proteinExistence type="predicted"/>
<dbReference type="PANTHER" id="PTHR21294">
    <property type="entry name" value="ELECTRON TRANSFER FLAVOPROTEIN BETA-SUBUNIT"/>
    <property type="match status" value="1"/>
</dbReference>
<evidence type="ECO:0000256" key="4">
    <source>
        <dbReference type="SAM" id="MobiDB-lite"/>
    </source>
</evidence>
<dbReference type="GO" id="GO:0009055">
    <property type="term" value="F:electron transfer activity"/>
    <property type="evidence" value="ECO:0007669"/>
    <property type="project" value="InterPro"/>
</dbReference>
<protein>
    <submittedName>
        <fullName evidence="6">Electron transfer flavoprotein beta subunit</fullName>
    </submittedName>
</protein>
<evidence type="ECO:0000313" key="7">
    <source>
        <dbReference type="Proteomes" id="UP000572635"/>
    </source>
</evidence>
<comment type="function">
    <text evidence="3">The electron transfer flavoprotein serves as a specific electron acceptor for other dehydrogenases. It transfers the electrons to the main respiratory chain via ETF-ubiquinone oxidoreductase (ETF dehydrogenase).</text>
</comment>
<comment type="caution">
    <text evidence="6">The sequence shown here is derived from an EMBL/GenBank/DDBJ whole genome shotgun (WGS) entry which is preliminary data.</text>
</comment>
<feature type="region of interest" description="Disordered" evidence="4">
    <location>
        <begin position="219"/>
        <end position="244"/>
    </location>
</feature>
<dbReference type="SUPFAM" id="SSF52402">
    <property type="entry name" value="Adenine nucleotide alpha hydrolases-like"/>
    <property type="match status" value="1"/>
</dbReference>
<comment type="subunit">
    <text evidence="2">Heterodimer of an alpha and a beta subunit.</text>
</comment>
<gene>
    <name evidence="6" type="ORF">HDA36_000414</name>
</gene>
<evidence type="ECO:0000259" key="5">
    <source>
        <dbReference type="SMART" id="SM00893"/>
    </source>
</evidence>
<dbReference type="SMART" id="SM00893">
    <property type="entry name" value="ETF"/>
    <property type="match status" value="1"/>
</dbReference>
<evidence type="ECO:0000256" key="1">
    <source>
        <dbReference type="ARBA" id="ARBA00001974"/>
    </source>
</evidence>
<feature type="domain" description="Electron transfer flavoprotein alpha/beta-subunit N-terminal" evidence="5">
    <location>
        <begin position="20"/>
        <end position="222"/>
    </location>
</feature>